<dbReference type="PANTHER" id="PTHR46797">
    <property type="entry name" value="HTH-TYPE TRANSCRIPTIONAL REGULATOR"/>
    <property type="match status" value="1"/>
</dbReference>
<dbReference type="Pfam" id="PF07883">
    <property type="entry name" value="Cupin_2"/>
    <property type="match status" value="1"/>
</dbReference>
<organism evidence="3 4">
    <name type="scientific">Streptomyces phaeochromogenes</name>
    <dbReference type="NCBI Taxonomy" id="1923"/>
    <lineage>
        <taxon>Bacteria</taxon>
        <taxon>Bacillati</taxon>
        <taxon>Actinomycetota</taxon>
        <taxon>Actinomycetes</taxon>
        <taxon>Kitasatosporales</taxon>
        <taxon>Streptomycetaceae</taxon>
        <taxon>Streptomyces</taxon>
        <taxon>Streptomyces phaeochromogenes group</taxon>
    </lineage>
</organism>
<dbReference type="EMBL" id="CP109135">
    <property type="protein sequence ID" value="WSD12183.1"/>
    <property type="molecule type" value="Genomic_DNA"/>
</dbReference>
<evidence type="ECO:0000256" key="1">
    <source>
        <dbReference type="ARBA" id="ARBA00023125"/>
    </source>
</evidence>
<evidence type="ECO:0000313" key="4">
    <source>
        <dbReference type="Proteomes" id="UP001340816"/>
    </source>
</evidence>
<dbReference type="PROSITE" id="PS50943">
    <property type="entry name" value="HTH_CROC1"/>
    <property type="match status" value="1"/>
</dbReference>
<dbReference type="GeneID" id="93935008"/>
<dbReference type="Pfam" id="PF01381">
    <property type="entry name" value="HTH_3"/>
    <property type="match status" value="1"/>
</dbReference>
<dbReference type="CDD" id="cd02209">
    <property type="entry name" value="cupin_XRE_C"/>
    <property type="match status" value="1"/>
</dbReference>
<dbReference type="CDD" id="cd00093">
    <property type="entry name" value="HTH_XRE"/>
    <property type="match status" value="1"/>
</dbReference>
<dbReference type="InterPro" id="IPR011051">
    <property type="entry name" value="RmlC_Cupin_sf"/>
</dbReference>
<keyword evidence="4" id="KW-1185">Reference proteome</keyword>
<name>A0ABZ1H3E2_STRPH</name>
<dbReference type="InterPro" id="IPR001387">
    <property type="entry name" value="Cro/C1-type_HTH"/>
</dbReference>
<proteinExistence type="predicted"/>
<dbReference type="SUPFAM" id="SSF51182">
    <property type="entry name" value="RmlC-like cupins"/>
    <property type="match status" value="1"/>
</dbReference>
<reference evidence="3 4" key="1">
    <citation type="submission" date="2022-10" db="EMBL/GenBank/DDBJ databases">
        <title>The complete genomes of actinobacterial strains from the NBC collection.</title>
        <authorList>
            <person name="Joergensen T.S."/>
            <person name="Alvarez Arevalo M."/>
            <person name="Sterndorff E.B."/>
            <person name="Faurdal D."/>
            <person name="Vuksanovic O."/>
            <person name="Mourched A.-S."/>
            <person name="Charusanti P."/>
            <person name="Shaw S."/>
            <person name="Blin K."/>
            <person name="Weber T."/>
        </authorList>
    </citation>
    <scope>NUCLEOTIDE SEQUENCE [LARGE SCALE GENOMIC DNA]</scope>
    <source>
        <strain evidence="3 4">NBC 01752</strain>
    </source>
</reference>
<dbReference type="Proteomes" id="UP001340816">
    <property type="component" value="Chromosome"/>
</dbReference>
<dbReference type="PANTHER" id="PTHR46797:SF1">
    <property type="entry name" value="METHYLPHOSPHONATE SYNTHASE"/>
    <property type="match status" value="1"/>
</dbReference>
<evidence type="ECO:0000259" key="2">
    <source>
        <dbReference type="PROSITE" id="PS50943"/>
    </source>
</evidence>
<sequence length="196" mass="21525">MAHENELDAWVGHRLKDLRSERGITLVTLSEQTGISVTHLSRLEKGHRQPSIGSLLQIARVYGISVSELIQEQEPEDYHLVRADDAVEHPGQDGQYTVLSGPGSTIAVIRVEVEPGKSTKDAKHAGEEWLHVLSGDVLFRLEGKDITLSSGDSLHFDSSKVHRLTNKSEKPATVLVASTAATMPMHHPVPSPKPRR</sequence>
<dbReference type="InterPro" id="IPR050807">
    <property type="entry name" value="TransReg_Diox_bact_type"/>
</dbReference>
<dbReference type="Gene3D" id="2.60.120.10">
    <property type="entry name" value="Jelly Rolls"/>
    <property type="match status" value="1"/>
</dbReference>
<accession>A0ABZ1H3E2</accession>
<evidence type="ECO:0000313" key="3">
    <source>
        <dbReference type="EMBL" id="WSD12183.1"/>
    </source>
</evidence>
<dbReference type="RefSeq" id="WP_266757003.1">
    <property type="nucleotide sequence ID" value="NZ_CP108011.1"/>
</dbReference>
<feature type="domain" description="HTH cro/C1-type" evidence="2">
    <location>
        <begin position="15"/>
        <end position="69"/>
    </location>
</feature>
<dbReference type="Gene3D" id="1.10.260.40">
    <property type="entry name" value="lambda repressor-like DNA-binding domains"/>
    <property type="match status" value="1"/>
</dbReference>
<keyword evidence="1" id="KW-0238">DNA-binding</keyword>
<dbReference type="InterPro" id="IPR013096">
    <property type="entry name" value="Cupin_2"/>
</dbReference>
<gene>
    <name evidence="3" type="ORF">OHB35_02605</name>
</gene>
<dbReference type="SMART" id="SM00530">
    <property type="entry name" value="HTH_XRE"/>
    <property type="match status" value="1"/>
</dbReference>
<dbReference type="InterPro" id="IPR010982">
    <property type="entry name" value="Lambda_DNA-bd_dom_sf"/>
</dbReference>
<dbReference type="InterPro" id="IPR014710">
    <property type="entry name" value="RmlC-like_jellyroll"/>
</dbReference>
<protein>
    <submittedName>
        <fullName evidence="3">Cupin domain-containing protein</fullName>
    </submittedName>
</protein>